<dbReference type="Pfam" id="PF07331">
    <property type="entry name" value="TctB"/>
    <property type="match status" value="1"/>
</dbReference>
<keyword evidence="1" id="KW-0812">Transmembrane</keyword>
<dbReference type="InterPro" id="IPR009936">
    <property type="entry name" value="DUF1468"/>
</dbReference>
<feature type="transmembrane region" description="Helical" evidence="1">
    <location>
        <begin position="70"/>
        <end position="86"/>
    </location>
</feature>
<feature type="transmembrane region" description="Helical" evidence="1">
    <location>
        <begin position="12"/>
        <end position="34"/>
    </location>
</feature>
<feature type="domain" description="DUF1468" evidence="2">
    <location>
        <begin position="9"/>
        <end position="142"/>
    </location>
</feature>
<comment type="caution">
    <text evidence="3">The sequence shown here is derived from an EMBL/GenBank/DDBJ whole genome shotgun (WGS) entry which is preliminary data.</text>
</comment>
<evidence type="ECO:0000313" key="4">
    <source>
        <dbReference type="Proteomes" id="UP000249577"/>
    </source>
</evidence>
<sequence length="188" mass="19503">MQVNTRDAAAGGIFIVIAGLFALGTMDLTIGSALRMGPGFFPLMLAAVLGALGLIILLKAVGKAQSPMTGVPWRGAILILASPVVFGLTVRWLGLAPSVALVILMSAYASRRATVKLAVVLTLLLTLFCVVVFQRMLGLPLPVFNGPFSALNPWFDAMMSPFNGLGTMIANAFGAIVNAIRGLFGAGA</sequence>
<feature type="transmembrane region" description="Helical" evidence="1">
    <location>
        <begin position="40"/>
        <end position="58"/>
    </location>
</feature>
<protein>
    <submittedName>
        <fullName evidence="3">Tripartite tricarboxylate transporter TctB family protein</fullName>
    </submittedName>
</protein>
<evidence type="ECO:0000313" key="3">
    <source>
        <dbReference type="EMBL" id="PZQ15779.1"/>
    </source>
</evidence>
<proteinExistence type="predicted"/>
<organism evidence="3 4">
    <name type="scientific">Ancylobacter novellus</name>
    <name type="common">Thiobacillus novellus</name>
    <dbReference type="NCBI Taxonomy" id="921"/>
    <lineage>
        <taxon>Bacteria</taxon>
        <taxon>Pseudomonadati</taxon>
        <taxon>Pseudomonadota</taxon>
        <taxon>Alphaproteobacteria</taxon>
        <taxon>Hyphomicrobiales</taxon>
        <taxon>Xanthobacteraceae</taxon>
        <taxon>Ancylobacter</taxon>
    </lineage>
</organism>
<feature type="transmembrane region" description="Helical" evidence="1">
    <location>
        <begin position="117"/>
        <end position="137"/>
    </location>
</feature>
<evidence type="ECO:0000256" key="1">
    <source>
        <dbReference type="SAM" id="Phobius"/>
    </source>
</evidence>
<feature type="transmembrane region" description="Helical" evidence="1">
    <location>
        <begin position="92"/>
        <end position="110"/>
    </location>
</feature>
<dbReference type="AlphaFoldDB" id="A0A2W5KID4"/>
<feature type="transmembrane region" description="Helical" evidence="1">
    <location>
        <begin position="157"/>
        <end position="180"/>
    </location>
</feature>
<keyword evidence="1" id="KW-0472">Membrane</keyword>
<dbReference type="Proteomes" id="UP000249577">
    <property type="component" value="Unassembled WGS sequence"/>
</dbReference>
<reference evidence="3 4" key="1">
    <citation type="submission" date="2017-08" db="EMBL/GenBank/DDBJ databases">
        <title>Infants hospitalized years apart are colonized by the same room-sourced microbial strains.</title>
        <authorList>
            <person name="Brooks B."/>
            <person name="Olm M.R."/>
            <person name="Firek B.A."/>
            <person name="Baker R."/>
            <person name="Thomas B.C."/>
            <person name="Morowitz M.J."/>
            <person name="Banfield J.F."/>
        </authorList>
    </citation>
    <scope>NUCLEOTIDE SEQUENCE [LARGE SCALE GENOMIC DNA]</scope>
    <source>
        <strain evidence="3">S2_005_003_R2_43</strain>
    </source>
</reference>
<keyword evidence="1" id="KW-1133">Transmembrane helix</keyword>
<dbReference type="EMBL" id="QFPN01000004">
    <property type="protein sequence ID" value="PZQ15779.1"/>
    <property type="molecule type" value="Genomic_DNA"/>
</dbReference>
<accession>A0A2W5KID4</accession>
<evidence type="ECO:0000259" key="2">
    <source>
        <dbReference type="Pfam" id="PF07331"/>
    </source>
</evidence>
<gene>
    <name evidence="3" type="ORF">DI565_08010</name>
</gene>
<name>A0A2W5KID4_ANCNO</name>